<organism evidence="8 9">
    <name type="scientific">Coccomyxa viridis</name>
    <dbReference type="NCBI Taxonomy" id="1274662"/>
    <lineage>
        <taxon>Eukaryota</taxon>
        <taxon>Viridiplantae</taxon>
        <taxon>Chlorophyta</taxon>
        <taxon>core chlorophytes</taxon>
        <taxon>Trebouxiophyceae</taxon>
        <taxon>Trebouxiophyceae incertae sedis</taxon>
        <taxon>Coccomyxaceae</taxon>
        <taxon>Coccomyxa</taxon>
    </lineage>
</organism>
<evidence type="ECO:0000256" key="5">
    <source>
        <dbReference type="SAM" id="MobiDB-lite"/>
    </source>
</evidence>
<feature type="transmembrane region" description="Helical" evidence="6">
    <location>
        <begin position="169"/>
        <end position="189"/>
    </location>
</feature>
<dbReference type="Proteomes" id="UP001497392">
    <property type="component" value="Unassembled WGS sequence"/>
</dbReference>
<feature type="transmembrane region" description="Helical" evidence="6">
    <location>
        <begin position="84"/>
        <end position="107"/>
    </location>
</feature>
<dbReference type="PANTHER" id="PTHR24064">
    <property type="entry name" value="SOLUTE CARRIER FAMILY 22 MEMBER"/>
    <property type="match status" value="1"/>
</dbReference>
<evidence type="ECO:0000313" key="8">
    <source>
        <dbReference type="EMBL" id="CAL5219317.1"/>
    </source>
</evidence>
<evidence type="ECO:0000256" key="3">
    <source>
        <dbReference type="ARBA" id="ARBA00022989"/>
    </source>
</evidence>
<dbReference type="Gene3D" id="1.20.1250.20">
    <property type="entry name" value="MFS general substrate transporter like domains"/>
    <property type="match status" value="1"/>
</dbReference>
<feature type="transmembrane region" description="Helical" evidence="6">
    <location>
        <begin position="251"/>
        <end position="268"/>
    </location>
</feature>
<dbReference type="InterPro" id="IPR005828">
    <property type="entry name" value="MFS_sugar_transport-like"/>
</dbReference>
<keyword evidence="2 6" id="KW-0812">Transmembrane</keyword>
<name>A0ABP1FP50_9CHLO</name>
<feature type="transmembrane region" description="Helical" evidence="6">
    <location>
        <begin position="280"/>
        <end position="301"/>
    </location>
</feature>
<accession>A0ABP1FP50</accession>
<dbReference type="InterPro" id="IPR020846">
    <property type="entry name" value="MFS_dom"/>
</dbReference>
<proteinExistence type="predicted"/>
<reference evidence="8 9" key="1">
    <citation type="submission" date="2024-06" db="EMBL/GenBank/DDBJ databases">
        <authorList>
            <person name="Kraege A."/>
            <person name="Thomma B."/>
        </authorList>
    </citation>
    <scope>NUCLEOTIDE SEQUENCE [LARGE SCALE GENOMIC DNA]</scope>
</reference>
<evidence type="ECO:0000259" key="7">
    <source>
        <dbReference type="PROSITE" id="PS50850"/>
    </source>
</evidence>
<feature type="region of interest" description="Disordered" evidence="5">
    <location>
        <begin position="1"/>
        <end position="21"/>
    </location>
</feature>
<evidence type="ECO:0000256" key="6">
    <source>
        <dbReference type="SAM" id="Phobius"/>
    </source>
</evidence>
<keyword evidence="3 6" id="KW-1133">Transmembrane helix</keyword>
<evidence type="ECO:0000256" key="4">
    <source>
        <dbReference type="ARBA" id="ARBA00023136"/>
    </source>
</evidence>
<feature type="transmembrane region" description="Helical" evidence="6">
    <location>
        <begin position="365"/>
        <end position="385"/>
    </location>
</feature>
<keyword evidence="9" id="KW-1185">Reference proteome</keyword>
<dbReference type="InterPro" id="IPR036259">
    <property type="entry name" value="MFS_trans_sf"/>
</dbReference>
<feature type="transmembrane region" description="Helical" evidence="6">
    <location>
        <begin position="143"/>
        <end position="163"/>
    </location>
</feature>
<feature type="transmembrane region" description="Helical" evidence="6">
    <location>
        <begin position="113"/>
        <end position="131"/>
    </location>
</feature>
<sequence>MQSPSSLSIDEALQGSNSPDSQFCTISRNTWEWRYRDHSVASQWDLICSRSWMLQLANSGFFLGSLGGLLLFQQVAEELGRKRTLGVSCAVTALSGMCSAVAPSFWWYFVFRVFTGATVAGIISTSALLAVEPVGPNYRGTAILSTGLGSCFGACLLSLLAWLLHSWRVLTFATSAVVALAACVVVPALPESPRWLLSNGRKGDATAALAAIASRNRGHLPEAPLADASASVAAQRGLADVLSNARLRRRLVLAMAMWCCAFMMYYGVTLEVTSMRGDVYLNHFLGFVVEAPAILGTIFAVSRVGRRSCAAALLLEGGAACIVCGVLWDGFQVAAAVACKAGISAMLALCPLYTEELFPSNVQSAVLQACKLAGALGAVAAPWFVYLGQTIGAAFVPYVVFGSLCIMTGFAMPALPETMGIPAAANVQELSSPVRQYKMLSLRQMFRSRGSTPGNLQKAFFRTSDADADLA</sequence>
<evidence type="ECO:0000313" key="9">
    <source>
        <dbReference type="Proteomes" id="UP001497392"/>
    </source>
</evidence>
<gene>
    <name evidence="8" type="primary">g1126</name>
    <name evidence="8" type="ORF">VP750_LOCUS976</name>
</gene>
<keyword evidence="4 6" id="KW-0472">Membrane</keyword>
<feature type="transmembrane region" description="Helical" evidence="6">
    <location>
        <begin position="308"/>
        <end position="328"/>
    </location>
</feature>
<feature type="transmembrane region" description="Helical" evidence="6">
    <location>
        <begin position="391"/>
        <end position="412"/>
    </location>
</feature>
<comment type="caution">
    <text evidence="8">The sequence shown here is derived from an EMBL/GenBank/DDBJ whole genome shotgun (WGS) entry which is preliminary data.</text>
</comment>
<feature type="transmembrane region" description="Helical" evidence="6">
    <location>
        <begin position="52"/>
        <end position="72"/>
    </location>
</feature>
<dbReference type="PROSITE" id="PS50850">
    <property type="entry name" value="MFS"/>
    <property type="match status" value="1"/>
</dbReference>
<evidence type="ECO:0000256" key="2">
    <source>
        <dbReference type="ARBA" id="ARBA00022692"/>
    </source>
</evidence>
<protein>
    <submittedName>
        <fullName evidence="8">G1126 protein</fullName>
    </submittedName>
</protein>
<dbReference type="EMBL" id="CAXHTA020000002">
    <property type="protein sequence ID" value="CAL5219317.1"/>
    <property type="molecule type" value="Genomic_DNA"/>
</dbReference>
<dbReference type="SUPFAM" id="SSF103473">
    <property type="entry name" value="MFS general substrate transporter"/>
    <property type="match status" value="1"/>
</dbReference>
<evidence type="ECO:0000256" key="1">
    <source>
        <dbReference type="ARBA" id="ARBA00004141"/>
    </source>
</evidence>
<dbReference type="Pfam" id="PF00083">
    <property type="entry name" value="Sugar_tr"/>
    <property type="match status" value="1"/>
</dbReference>
<comment type="subcellular location">
    <subcellularLocation>
        <location evidence="1">Membrane</location>
        <topology evidence="1">Multi-pass membrane protein</topology>
    </subcellularLocation>
</comment>
<feature type="domain" description="Major facilitator superfamily (MFS) profile" evidence="7">
    <location>
        <begin position="1"/>
        <end position="420"/>
    </location>
</feature>